<evidence type="ECO:0000313" key="1">
    <source>
        <dbReference type="EMBL" id="AZP04537.1"/>
    </source>
</evidence>
<protein>
    <submittedName>
        <fullName evidence="1">DUF503 domain-containing protein</fullName>
    </submittedName>
</protein>
<dbReference type="EMBL" id="CP034465">
    <property type="protein sequence ID" value="AZP04537.1"/>
    <property type="molecule type" value="Genomic_DNA"/>
</dbReference>
<dbReference type="KEGG" id="jeh:EJN90_07755"/>
<dbReference type="InterPro" id="IPR007546">
    <property type="entry name" value="DUF503"/>
</dbReference>
<gene>
    <name evidence="1" type="ORF">EJN90_07755</name>
</gene>
<dbReference type="AlphaFoldDB" id="A0A3S9HB34"/>
<dbReference type="SUPFAM" id="SSF103007">
    <property type="entry name" value="Hypothetical protein TT1725"/>
    <property type="match status" value="1"/>
</dbReference>
<sequence>MPFINVEISFLIQDSFSLKDKRSTVKSIAKRMHQRHNASLAEVAKQDVLNIGCVGISVVSSSTLVAQQTVDQIIKEIEEMYEIEIFDISYV</sequence>
<organism evidence="1 2">
    <name type="scientific">Jeotgalibaca ciconiae</name>
    <dbReference type="NCBI Taxonomy" id="2496265"/>
    <lineage>
        <taxon>Bacteria</taxon>
        <taxon>Bacillati</taxon>
        <taxon>Bacillota</taxon>
        <taxon>Bacilli</taxon>
        <taxon>Lactobacillales</taxon>
        <taxon>Carnobacteriaceae</taxon>
        <taxon>Jeotgalibaca</taxon>
    </lineage>
</organism>
<name>A0A3S9HB34_9LACT</name>
<reference evidence="2" key="1">
    <citation type="submission" date="2018-12" db="EMBL/GenBank/DDBJ databases">
        <title>Complete genome sequencing of Jeotgalibaca sp. H21T32.</title>
        <authorList>
            <person name="Bae J.-W."/>
            <person name="Lee S.-Y."/>
        </authorList>
    </citation>
    <scope>NUCLEOTIDE SEQUENCE [LARGE SCALE GENOMIC DNA]</scope>
    <source>
        <strain evidence="2">H21T32</strain>
    </source>
</reference>
<dbReference type="Gene3D" id="3.30.70.1120">
    <property type="entry name" value="TT1725-like"/>
    <property type="match status" value="1"/>
</dbReference>
<dbReference type="PANTHER" id="PTHR36441:SF1">
    <property type="entry name" value="DUF503 DOMAIN-CONTAINING PROTEIN"/>
    <property type="match status" value="1"/>
</dbReference>
<dbReference type="RefSeq" id="WP_126110051.1">
    <property type="nucleotide sequence ID" value="NZ_CP034465.1"/>
</dbReference>
<dbReference type="OrthoDB" id="9809023at2"/>
<evidence type="ECO:0000313" key="2">
    <source>
        <dbReference type="Proteomes" id="UP000273326"/>
    </source>
</evidence>
<accession>A0A3S9HB34</accession>
<dbReference type="InterPro" id="IPR036746">
    <property type="entry name" value="TT1725-like_sf"/>
</dbReference>
<dbReference type="PANTHER" id="PTHR36441">
    <property type="entry name" value="HYPOTHETICAL CYTOSOLIC PROTEIN"/>
    <property type="match status" value="1"/>
</dbReference>
<keyword evidence="2" id="KW-1185">Reference proteome</keyword>
<proteinExistence type="predicted"/>
<dbReference type="Pfam" id="PF04456">
    <property type="entry name" value="DUF503"/>
    <property type="match status" value="1"/>
</dbReference>
<dbReference type="Proteomes" id="UP000273326">
    <property type="component" value="Chromosome"/>
</dbReference>